<dbReference type="PRINTS" id="PR00778">
    <property type="entry name" value="HTHARSR"/>
</dbReference>
<keyword evidence="8" id="KW-1185">Reference proteome</keyword>
<dbReference type="GO" id="GO:0003700">
    <property type="term" value="F:DNA-binding transcription factor activity"/>
    <property type="evidence" value="ECO:0007669"/>
    <property type="project" value="InterPro"/>
</dbReference>
<comment type="caution">
    <text evidence="7">The sequence shown here is derived from an EMBL/GenBank/DDBJ whole genome shotgun (WGS) entry which is preliminary data.</text>
</comment>
<dbReference type="Gene3D" id="1.10.10.10">
    <property type="entry name" value="Winged helix-like DNA-binding domain superfamily/Winged helix DNA-binding domain"/>
    <property type="match status" value="1"/>
</dbReference>
<dbReference type="GO" id="GO:0003677">
    <property type="term" value="F:DNA binding"/>
    <property type="evidence" value="ECO:0007669"/>
    <property type="project" value="UniProtKB-KW"/>
</dbReference>
<dbReference type="InterPro" id="IPR001307">
    <property type="entry name" value="Thiosulphate_STrfase_CS"/>
</dbReference>
<organism evidence="7 8">
    <name type="scientific">Vibrio viridaestus</name>
    <dbReference type="NCBI Taxonomy" id="2487322"/>
    <lineage>
        <taxon>Bacteria</taxon>
        <taxon>Pseudomonadati</taxon>
        <taxon>Pseudomonadota</taxon>
        <taxon>Gammaproteobacteria</taxon>
        <taxon>Vibrionales</taxon>
        <taxon>Vibrionaceae</taxon>
        <taxon>Vibrio</taxon>
    </lineage>
</organism>
<dbReference type="InterPro" id="IPR036390">
    <property type="entry name" value="WH_DNA-bd_sf"/>
</dbReference>
<proteinExistence type="predicted"/>
<accession>A0A3N9TFE6</accession>
<dbReference type="CDD" id="cd00158">
    <property type="entry name" value="RHOD"/>
    <property type="match status" value="1"/>
</dbReference>
<dbReference type="InterPro" id="IPR011991">
    <property type="entry name" value="ArsR-like_HTH"/>
</dbReference>
<dbReference type="NCBIfam" id="NF033788">
    <property type="entry name" value="HTH_metalloreg"/>
    <property type="match status" value="1"/>
</dbReference>
<dbReference type="OrthoDB" id="9814704at2"/>
<protein>
    <submittedName>
        <fullName evidence="7">ArsR family transcriptional regulator</fullName>
    </submittedName>
</protein>
<dbReference type="GO" id="GO:0046685">
    <property type="term" value="P:response to arsenic-containing substance"/>
    <property type="evidence" value="ECO:0007669"/>
    <property type="project" value="UniProtKB-KW"/>
</dbReference>
<dbReference type="InterPro" id="IPR036873">
    <property type="entry name" value="Rhodanese-like_dom_sf"/>
</dbReference>
<dbReference type="InterPro" id="IPR001845">
    <property type="entry name" value="HTH_ArsR_DNA-bd_dom"/>
</dbReference>
<evidence type="ECO:0000259" key="6">
    <source>
        <dbReference type="PROSITE" id="PS50987"/>
    </source>
</evidence>
<keyword evidence="2" id="KW-0805">Transcription regulation</keyword>
<gene>
    <name evidence="7" type="ORF">EES38_13685</name>
</gene>
<evidence type="ECO:0000256" key="2">
    <source>
        <dbReference type="ARBA" id="ARBA00023015"/>
    </source>
</evidence>
<dbReference type="RefSeq" id="WP_124937763.1">
    <property type="nucleotide sequence ID" value="NZ_RJVQ01000005.1"/>
</dbReference>
<keyword evidence="4" id="KW-0804">Transcription</keyword>
<dbReference type="InterPro" id="IPR036388">
    <property type="entry name" value="WH-like_DNA-bd_sf"/>
</dbReference>
<feature type="domain" description="HTH arsR-type" evidence="6">
    <location>
        <begin position="2"/>
        <end position="96"/>
    </location>
</feature>
<dbReference type="PROSITE" id="PS00380">
    <property type="entry name" value="RHODANESE_1"/>
    <property type="match status" value="1"/>
</dbReference>
<sequence length="208" mass="23302">MIATYSYENASDLLKALAHENRLKIIELLSFGECCVEDLAYVMGASVKLISAHLRVMRTSGVLATRKEGVRVYYRLANSDVLELYNHVKEITQASSGVTSIVNGGEHSLTLKQFLAVFDGALLIDVRSEKDFSKGHIPGALNVPVEELYVWSQSYSNDDDKLIVVYCENVYCIQAIDAVQLLLEKKYKVKVYPNGLQEWQNAGYDVEL</sequence>
<keyword evidence="1" id="KW-0059">Arsenical resistance</keyword>
<dbReference type="Gene3D" id="3.40.250.10">
    <property type="entry name" value="Rhodanese-like domain"/>
    <property type="match status" value="1"/>
</dbReference>
<dbReference type="CDD" id="cd00090">
    <property type="entry name" value="HTH_ARSR"/>
    <property type="match status" value="1"/>
</dbReference>
<dbReference type="Pfam" id="PF01022">
    <property type="entry name" value="HTH_5"/>
    <property type="match status" value="1"/>
</dbReference>
<dbReference type="GO" id="GO:0004792">
    <property type="term" value="F:thiosulfate-cyanide sulfurtransferase activity"/>
    <property type="evidence" value="ECO:0007669"/>
    <property type="project" value="InterPro"/>
</dbReference>
<reference evidence="7 8" key="1">
    <citation type="submission" date="2018-11" db="EMBL/GenBank/DDBJ databases">
        <title>Vibrio LJC006 sp. nov., isolated from seawater during the bloom of the enteromorpha.</title>
        <authorList>
            <person name="Liang J."/>
        </authorList>
    </citation>
    <scope>NUCLEOTIDE SEQUENCE [LARGE SCALE GENOMIC DNA]</scope>
    <source>
        <strain evidence="7 8">LJC006</strain>
    </source>
</reference>
<evidence type="ECO:0000256" key="4">
    <source>
        <dbReference type="ARBA" id="ARBA00023163"/>
    </source>
</evidence>
<dbReference type="SUPFAM" id="SSF46785">
    <property type="entry name" value="Winged helix' DNA-binding domain"/>
    <property type="match status" value="1"/>
</dbReference>
<dbReference type="AlphaFoldDB" id="A0A3N9TFE6"/>
<dbReference type="PANTHER" id="PTHR33154">
    <property type="entry name" value="TRANSCRIPTIONAL REGULATOR, ARSR FAMILY"/>
    <property type="match status" value="1"/>
</dbReference>
<evidence type="ECO:0000259" key="5">
    <source>
        <dbReference type="PROSITE" id="PS50206"/>
    </source>
</evidence>
<dbReference type="PROSITE" id="PS50206">
    <property type="entry name" value="RHODANESE_3"/>
    <property type="match status" value="1"/>
</dbReference>
<evidence type="ECO:0000313" key="7">
    <source>
        <dbReference type="EMBL" id="RQW62770.1"/>
    </source>
</evidence>
<feature type="domain" description="Rhodanese" evidence="5">
    <location>
        <begin position="117"/>
        <end position="208"/>
    </location>
</feature>
<name>A0A3N9TFE6_9VIBR</name>
<dbReference type="Pfam" id="PF00581">
    <property type="entry name" value="Rhodanese"/>
    <property type="match status" value="1"/>
</dbReference>
<dbReference type="PROSITE" id="PS50987">
    <property type="entry name" value="HTH_ARSR_2"/>
    <property type="match status" value="1"/>
</dbReference>
<dbReference type="SUPFAM" id="SSF52821">
    <property type="entry name" value="Rhodanese/Cell cycle control phosphatase"/>
    <property type="match status" value="1"/>
</dbReference>
<dbReference type="Proteomes" id="UP000281112">
    <property type="component" value="Unassembled WGS sequence"/>
</dbReference>
<dbReference type="PANTHER" id="PTHR33154:SF18">
    <property type="entry name" value="ARSENICAL RESISTANCE OPERON REPRESSOR"/>
    <property type="match status" value="1"/>
</dbReference>
<dbReference type="SMART" id="SM00450">
    <property type="entry name" value="RHOD"/>
    <property type="match status" value="1"/>
</dbReference>
<dbReference type="InterPro" id="IPR001763">
    <property type="entry name" value="Rhodanese-like_dom"/>
</dbReference>
<keyword evidence="3" id="KW-0238">DNA-binding</keyword>
<dbReference type="InterPro" id="IPR051081">
    <property type="entry name" value="HTH_MetalResp_TranReg"/>
</dbReference>
<dbReference type="EMBL" id="RJVQ01000005">
    <property type="protein sequence ID" value="RQW62770.1"/>
    <property type="molecule type" value="Genomic_DNA"/>
</dbReference>
<evidence type="ECO:0000256" key="3">
    <source>
        <dbReference type="ARBA" id="ARBA00023125"/>
    </source>
</evidence>
<dbReference type="SMART" id="SM00418">
    <property type="entry name" value="HTH_ARSR"/>
    <property type="match status" value="1"/>
</dbReference>
<evidence type="ECO:0000313" key="8">
    <source>
        <dbReference type="Proteomes" id="UP000281112"/>
    </source>
</evidence>
<evidence type="ECO:0000256" key="1">
    <source>
        <dbReference type="ARBA" id="ARBA00022849"/>
    </source>
</evidence>